<evidence type="ECO:0008006" key="4">
    <source>
        <dbReference type="Google" id="ProtNLM"/>
    </source>
</evidence>
<feature type="signal peptide" evidence="1">
    <location>
        <begin position="1"/>
        <end position="24"/>
    </location>
</feature>
<organism evidence="2 3">
    <name type="scientific">[Mycoplasma] falconis</name>
    <dbReference type="NCBI Taxonomy" id="92403"/>
    <lineage>
        <taxon>Bacteria</taxon>
        <taxon>Bacillati</taxon>
        <taxon>Mycoplasmatota</taxon>
        <taxon>Mycoplasmoidales</taxon>
        <taxon>Metamycoplasmataceae</taxon>
        <taxon>Metamycoplasma</taxon>
    </lineage>
</organism>
<dbReference type="EMBL" id="VFSS01000011">
    <property type="protein sequence ID" value="TPE56931.1"/>
    <property type="molecule type" value="Genomic_DNA"/>
</dbReference>
<protein>
    <recommendedName>
        <fullName evidence="4">Variable surface lipoprotein</fullName>
    </recommendedName>
</protein>
<keyword evidence="3" id="KW-1185">Reference proteome</keyword>
<dbReference type="RefSeq" id="WP_140781532.1">
    <property type="nucleotide sequence ID" value="NZ_VFSS01000011.1"/>
</dbReference>
<sequence length="253" mass="27663">MKKSFKNLFLSLASLSVLPTAMIAANCGGGVKPEEPEKPANNDIQMQTSLGLSIANKATKAENIPVSEAVAELKQADNLDKLVKVLNKFGVNINTEETPDGANYKVDPATHGHADEGEIHLVISQTTTNRISVFTFEITGFKEVKTLEAYNLGSYIVKSQASTELSLLEIKQKLLSAQEKSFDDLKNALIEVLGQDGIKLNETQENKNLEFALDANKIDVLSDSNQIIFNDVKIYDANDKGKVLETTNYTLSK</sequence>
<dbReference type="AlphaFoldDB" id="A0A501X8R7"/>
<dbReference type="OrthoDB" id="398025at2"/>
<feature type="chain" id="PRO_5021298959" description="Variable surface lipoprotein" evidence="1">
    <location>
        <begin position="25"/>
        <end position="253"/>
    </location>
</feature>
<evidence type="ECO:0000313" key="3">
    <source>
        <dbReference type="Proteomes" id="UP000319776"/>
    </source>
</evidence>
<accession>A0A501X8R7</accession>
<comment type="caution">
    <text evidence="2">The sequence shown here is derived from an EMBL/GenBank/DDBJ whole genome shotgun (WGS) entry which is preliminary data.</text>
</comment>
<evidence type="ECO:0000256" key="1">
    <source>
        <dbReference type="SAM" id="SignalP"/>
    </source>
</evidence>
<keyword evidence="1" id="KW-0732">Signal</keyword>
<proteinExistence type="predicted"/>
<gene>
    <name evidence="2" type="ORF">FJO69_02705</name>
</gene>
<reference evidence="2 3" key="1">
    <citation type="submission" date="2019-06" db="EMBL/GenBank/DDBJ databases">
        <title>Mycoplasma falconis type strain whole genome sequence.</title>
        <authorList>
            <person name="Spergser J."/>
        </authorList>
    </citation>
    <scope>NUCLEOTIDE SEQUENCE [LARGE SCALE GENOMIC DNA]</scope>
    <source>
        <strain evidence="2 3">ATCC 51372</strain>
    </source>
</reference>
<dbReference type="Proteomes" id="UP000319776">
    <property type="component" value="Unassembled WGS sequence"/>
</dbReference>
<evidence type="ECO:0000313" key="2">
    <source>
        <dbReference type="EMBL" id="TPE56931.1"/>
    </source>
</evidence>
<name>A0A501X8R7_9BACT</name>